<dbReference type="Proteomes" id="UP001331761">
    <property type="component" value="Unassembled WGS sequence"/>
</dbReference>
<comment type="caution">
    <text evidence="2">The sequence shown here is derived from an EMBL/GenBank/DDBJ whole genome shotgun (WGS) entry which is preliminary data.</text>
</comment>
<organism evidence="2 3">
    <name type="scientific">Trichostrongylus colubriformis</name>
    <name type="common">Black scour worm</name>
    <dbReference type="NCBI Taxonomy" id="6319"/>
    <lineage>
        <taxon>Eukaryota</taxon>
        <taxon>Metazoa</taxon>
        <taxon>Ecdysozoa</taxon>
        <taxon>Nematoda</taxon>
        <taxon>Chromadorea</taxon>
        <taxon>Rhabditida</taxon>
        <taxon>Rhabditina</taxon>
        <taxon>Rhabditomorpha</taxon>
        <taxon>Strongyloidea</taxon>
        <taxon>Trichostrongylidae</taxon>
        <taxon>Trichostrongylus</taxon>
    </lineage>
</organism>
<evidence type="ECO:0000313" key="2">
    <source>
        <dbReference type="EMBL" id="KAK5970617.1"/>
    </source>
</evidence>
<reference evidence="2 3" key="1">
    <citation type="submission" date="2019-10" db="EMBL/GenBank/DDBJ databases">
        <title>Assembly and Annotation for the nematode Trichostrongylus colubriformis.</title>
        <authorList>
            <person name="Martin J."/>
        </authorList>
    </citation>
    <scope>NUCLEOTIDE SEQUENCE [LARGE SCALE GENOMIC DNA]</scope>
    <source>
        <strain evidence="2">G859</strain>
        <tissue evidence="2">Whole worm</tissue>
    </source>
</reference>
<feature type="signal peptide" evidence="1">
    <location>
        <begin position="1"/>
        <end position="21"/>
    </location>
</feature>
<gene>
    <name evidence="2" type="ORF">GCK32_000408</name>
</gene>
<protein>
    <submittedName>
        <fullName evidence="2">Uncharacterized protein</fullName>
    </submittedName>
</protein>
<dbReference type="AlphaFoldDB" id="A0AAN8FAT1"/>
<name>A0AAN8FAT1_TRICO</name>
<proteinExistence type="predicted"/>
<sequence>MILVTTVGLLFLFYLLMPNMGATYEEEVPAVSKRLSHDALIRLMIRHQHNMFTAKRHDKRAELDRRSVDDDFSNCFLSPVQCMLPRMRI</sequence>
<accession>A0AAN8FAT1</accession>
<feature type="chain" id="PRO_5043041839" evidence="1">
    <location>
        <begin position="22"/>
        <end position="89"/>
    </location>
</feature>
<keyword evidence="1" id="KW-0732">Signal</keyword>
<dbReference type="EMBL" id="WIXE01018795">
    <property type="protein sequence ID" value="KAK5970617.1"/>
    <property type="molecule type" value="Genomic_DNA"/>
</dbReference>
<evidence type="ECO:0000313" key="3">
    <source>
        <dbReference type="Proteomes" id="UP001331761"/>
    </source>
</evidence>
<keyword evidence="3" id="KW-1185">Reference proteome</keyword>
<evidence type="ECO:0000256" key="1">
    <source>
        <dbReference type="SAM" id="SignalP"/>
    </source>
</evidence>